<keyword evidence="2" id="KW-1185">Reference proteome</keyword>
<evidence type="ECO:0000313" key="1">
    <source>
        <dbReference type="EMBL" id="QYC44972.1"/>
    </source>
</evidence>
<sequence length="34" mass="3814">MGADDIDERSGMWIIPSDTVGDMIAYAQQWWPAS</sequence>
<evidence type="ECO:0000313" key="2">
    <source>
        <dbReference type="Proteomes" id="UP000824681"/>
    </source>
</evidence>
<dbReference type="Proteomes" id="UP000824681">
    <property type="component" value="Chromosome"/>
</dbReference>
<name>A0ABX8UB14_9ACTN</name>
<protein>
    <submittedName>
        <fullName evidence="1">Uncharacterized protein</fullName>
    </submittedName>
</protein>
<accession>A0ABX8UB14</accession>
<reference evidence="1 2" key="1">
    <citation type="journal article" date="2021" name="ACS Chem. Biol.">
        <title>Genomic-Led Discovery of a Novel Glycopeptide Antibiotic by Nonomuraea coxensis DSM 45129.</title>
        <authorList>
            <person name="Yushchuk O."/>
            <person name="Vior N.M."/>
            <person name="Andreo-Vidal A."/>
            <person name="Berini F."/>
            <person name="Ruckert C."/>
            <person name="Busche T."/>
            <person name="Binda E."/>
            <person name="Kalinowski J."/>
            <person name="Truman A.W."/>
            <person name="Marinelli F."/>
        </authorList>
    </citation>
    <scope>NUCLEOTIDE SEQUENCE [LARGE SCALE GENOMIC DNA]</scope>
    <source>
        <strain evidence="1 2">DSM 45129</strain>
    </source>
</reference>
<gene>
    <name evidence="1" type="ORF">Nocox_37090</name>
</gene>
<organism evidence="1 2">
    <name type="scientific">Nonomuraea coxensis DSM 45129</name>
    <dbReference type="NCBI Taxonomy" id="1122611"/>
    <lineage>
        <taxon>Bacteria</taxon>
        <taxon>Bacillati</taxon>
        <taxon>Actinomycetota</taxon>
        <taxon>Actinomycetes</taxon>
        <taxon>Streptosporangiales</taxon>
        <taxon>Streptosporangiaceae</taxon>
        <taxon>Nonomuraea</taxon>
    </lineage>
</organism>
<proteinExistence type="predicted"/>
<dbReference type="EMBL" id="CP068985">
    <property type="protein sequence ID" value="QYC44972.1"/>
    <property type="molecule type" value="Genomic_DNA"/>
</dbReference>